<dbReference type="EMBL" id="JBJURJ010000004">
    <property type="protein sequence ID" value="MFM9328116.1"/>
    <property type="molecule type" value="Genomic_DNA"/>
</dbReference>
<dbReference type="Proteomes" id="UP001631969">
    <property type="component" value="Unassembled WGS sequence"/>
</dbReference>
<protein>
    <submittedName>
        <fullName evidence="1">Uncharacterized protein</fullName>
    </submittedName>
</protein>
<sequence>MELINPICDEKLRPHMGKHVCVVLVDGTTIYGTLDGLNGQQLMLKSCFAGGEAVSTNSTKAKAQLTKKQKTAQTSALGGYPYGGGFGYGGGAWGLDLALIALLFAIPFLWI</sequence>
<gene>
    <name evidence="1" type="ORF">ACI1P1_07455</name>
</gene>
<name>A0ACC7NTP6_9BACL</name>
<evidence type="ECO:0000313" key="2">
    <source>
        <dbReference type="Proteomes" id="UP001631969"/>
    </source>
</evidence>
<evidence type="ECO:0000313" key="1">
    <source>
        <dbReference type="EMBL" id="MFM9328116.1"/>
    </source>
</evidence>
<organism evidence="1 2">
    <name type="scientific">Paenibacillus mesotrionivorans</name>
    <dbReference type="NCBI Taxonomy" id="3160968"/>
    <lineage>
        <taxon>Bacteria</taxon>
        <taxon>Bacillati</taxon>
        <taxon>Bacillota</taxon>
        <taxon>Bacilli</taxon>
        <taxon>Bacillales</taxon>
        <taxon>Paenibacillaceae</taxon>
        <taxon>Paenibacillus</taxon>
    </lineage>
</organism>
<comment type="caution">
    <text evidence="1">The sequence shown here is derived from an EMBL/GenBank/DDBJ whole genome shotgun (WGS) entry which is preliminary data.</text>
</comment>
<proteinExistence type="predicted"/>
<reference evidence="1" key="1">
    <citation type="submission" date="2024-12" db="EMBL/GenBank/DDBJ databases">
        <authorList>
            <person name="Wu N."/>
        </authorList>
    </citation>
    <scope>NUCLEOTIDE SEQUENCE</scope>
    <source>
        <strain evidence="1">P15</strain>
    </source>
</reference>
<keyword evidence="2" id="KW-1185">Reference proteome</keyword>
<accession>A0ACC7NTP6</accession>